<evidence type="ECO:0000313" key="3">
    <source>
        <dbReference type="Proteomes" id="UP000473574"/>
    </source>
</evidence>
<dbReference type="GO" id="GO:0046872">
    <property type="term" value="F:metal ion binding"/>
    <property type="evidence" value="ECO:0007669"/>
    <property type="project" value="UniProtKB-KW"/>
</dbReference>
<gene>
    <name evidence="2" type="ORF">D0962_05330</name>
</gene>
<comment type="cofactor">
    <cofactor evidence="1">
        <name>Mg(2+)</name>
        <dbReference type="ChEBI" id="CHEBI:18420"/>
    </cofactor>
</comment>
<feature type="binding site" evidence="1">
    <location>
        <position position="102"/>
    </location>
    <ligand>
        <name>Mg(2+)</name>
        <dbReference type="ChEBI" id="CHEBI:18420"/>
        <label>1</label>
        <note>catalytic</note>
    </ligand>
</feature>
<feature type="binding site" evidence="1">
    <location>
        <position position="100"/>
    </location>
    <ligand>
        <name>Mg(2+)</name>
        <dbReference type="ChEBI" id="CHEBI:18420"/>
        <label>1</label>
        <note>catalytic</note>
    </ligand>
</feature>
<evidence type="ECO:0000313" key="2">
    <source>
        <dbReference type="EMBL" id="NEZ62202.1"/>
    </source>
</evidence>
<dbReference type="Pfam" id="PF00459">
    <property type="entry name" value="Inositol_P"/>
    <property type="match status" value="1"/>
</dbReference>
<dbReference type="AlphaFoldDB" id="A0A6M0S2S4"/>
<organism evidence="2 3">
    <name type="scientific">Adonisia turfae CCMR0082</name>
    <dbReference type="NCBI Taxonomy" id="2304604"/>
    <lineage>
        <taxon>Bacteria</taxon>
        <taxon>Bacillati</taxon>
        <taxon>Cyanobacteriota</taxon>
        <taxon>Adonisia</taxon>
        <taxon>Adonisia turfae</taxon>
    </lineage>
</organism>
<accession>A0A6M0S2S4</accession>
<dbReference type="Proteomes" id="UP000473574">
    <property type="component" value="Unassembled WGS sequence"/>
</dbReference>
<dbReference type="EMBL" id="QZCE01000001">
    <property type="protein sequence ID" value="NEZ62202.1"/>
    <property type="molecule type" value="Genomic_DNA"/>
</dbReference>
<name>A0A6M0S2S4_9CYAN</name>
<comment type="caution">
    <text evidence="2">The sequence shown here is derived from an EMBL/GenBank/DDBJ whole genome shotgun (WGS) entry which is preliminary data.</text>
</comment>
<reference evidence="2 3" key="1">
    <citation type="journal article" date="2020" name="Microb. Ecol.">
        <title>Ecogenomics of the Marine Benthic Filamentous Cyanobacterium Adonisia.</title>
        <authorList>
            <person name="Walter J.M."/>
            <person name="Coutinho F.H."/>
            <person name="Leomil L."/>
            <person name="Hargreaves P.I."/>
            <person name="Campeao M.E."/>
            <person name="Vieira V.V."/>
            <person name="Silva B.S."/>
            <person name="Fistarol G.O."/>
            <person name="Salomon P.S."/>
            <person name="Sawabe T."/>
            <person name="Mino S."/>
            <person name="Hosokawa M."/>
            <person name="Miyashita H."/>
            <person name="Maruyama F."/>
            <person name="van Verk M.C."/>
            <person name="Dutilh B.E."/>
            <person name="Thompson C.C."/>
            <person name="Thompson F.L."/>
        </authorList>
    </citation>
    <scope>NUCLEOTIDE SEQUENCE [LARGE SCALE GENOMIC DNA]</scope>
    <source>
        <strain evidence="2 3">CCMR0082</strain>
    </source>
</reference>
<dbReference type="InterPro" id="IPR000760">
    <property type="entry name" value="Inositol_monophosphatase-like"/>
</dbReference>
<dbReference type="CDD" id="cd01637">
    <property type="entry name" value="IMPase_like"/>
    <property type="match status" value="1"/>
</dbReference>
<keyword evidence="1" id="KW-0479">Metal-binding</keyword>
<keyword evidence="1" id="KW-0460">Magnesium</keyword>
<dbReference type="RefSeq" id="WP_163660469.1">
    <property type="nucleotide sequence ID" value="NZ_QZCE01000001.1"/>
</dbReference>
<proteinExistence type="predicted"/>
<sequence length="285" mass="31266">MSTPREILEALLPSLKIAAGYARKIQASIAVHPDKFDSENFFATALTDADLSIQTFIEVTLLSLFPEIRFYGEEFEKTYNTKYFRSIKLGPQDDYLVTLDPIDGTRFYMDGHPNYQIILTVLNADGFEAVIALSPALDRFYYSLRGQGTFYGTLADDLDSCQPLKIGIPKDQVLLSWALTHLADSLQGQFEAICVKTDYSREVAIPNTNGLLTGDLTGAILAAGKFIDGGALSWMAKEMGYVVTDHQGNALPELSACKDYQWPGVVVGASPEVHGKLLKALASYG</sequence>
<dbReference type="SUPFAM" id="SSF56655">
    <property type="entry name" value="Carbohydrate phosphatase"/>
    <property type="match status" value="1"/>
</dbReference>
<dbReference type="Gene3D" id="3.30.540.10">
    <property type="entry name" value="Fructose-1,6-Bisphosphatase, subunit A, domain 1"/>
    <property type="match status" value="1"/>
</dbReference>
<feature type="binding site" evidence="1">
    <location>
        <position position="73"/>
    </location>
    <ligand>
        <name>Mg(2+)</name>
        <dbReference type="ChEBI" id="CHEBI:18420"/>
        <label>1</label>
        <note>catalytic</note>
    </ligand>
</feature>
<protein>
    <submittedName>
        <fullName evidence="2">Inositol monophosphatase family protein</fullName>
    </submittedName>
</protein>
<feature type="binding site" evidence="1">
    <location>
        <position position="103"/>
    </location>
    <ligand>
        <name>Mg(2+)</name>
        <dbReference type="ChEBI" id="CHEBI:18420"/>
        <label>1</label>
        <note>catalytic</note>
    </ligand>
</feature>
<feature type="binding site" evidence="1">
    <location>
        <position position="228"/>
    </location>
    <ligand>
        <name>Mg(2+)</name>
        <dbReference type="ChEBI" id="CHEBI:18420"/>
        <label>1</label>
        <note>catalytic</note>
    </ligand>
</feature>
<evidence type="ECO:0000256" key="1">
    <source>
        <dbReference type="PIRSR" id="PIRSR600760-2"/>
    </source>
</evidence>